<gene>
    <name evidence="1" type="ORF">QN277_003549</name>
</gene>
<name>A0AAE1JW23_9FABA</name>
<dbReference type="Proteomes" id="UP001293593">
    <property type="component" value="Unassembled WGS sequence"/>
</dbReference>
<organism evidence="1 2">
    <name type="scientific">Acacia crassicarpa</name>
    <name type="common">northern wattle</name>
    <dbReference type="NCBI Taxonomy" id="499986"/>
    <lineage>
        <taxon>Eukaryota</taxon>
        <taxon>Viridiplantae</taxon>
        <taxon>Streptophyta</taxon>
        <taxon>Embryophyta</taxon>
        <taxon>Tracheophyta</taxon>
        <taxon>Spermatophyta</taxon>
        <taxon>Magnoliopsida</taxon>
        <taxon>eudicotyledons</taxon>
        <taxon>Gunneridae</taxon>
        <taxon>Pentapetalae</taxon>
        <taxon>rosids</taxon>
        <taxon>fabids</taxon>
        <taxon>Fabales</taxon>
        <taxon>Fabaceae</taxon>
        <taxon>Caesalpinioideae</taxon>
        <taxon>mimosoid clade</taxon>
        <taxon>Acacieae</taxon>
        <taxon>Acacia</taxon>
    </lineage>
</organism>
<sequence>MKVDAMGHALQFTAFYGSPREEERKALWDWLDVIAGTTLDQWLVAGDFNEIADVKEKKEGNAATIGTCRVFGID</sequence>
<dbReference type="InterPro" id="IPR036691">
    <property type="entry name" value="Endo/exonu/phosph_ase_sf"/>
</dbReference>
<keyword evidence="2" id="KW-1185">Reference proteome</keyword>
<protein>
    <submittedName>
        <fullName evidence="1">Uncharacterized protein</fullName>
    </submittedName>
</protein>
<evidence type="ECO:0000313" key="1">
    <source>
        <dbReference type="EMBL" id="KAK4260434.1"/>
    </source>
</evidence>
<accession>A0AAE1JW23</accession>
<evidence type="ECO:0000313" key="2">
    <source>
        <dbReference type="Proteomes" id="UP001293593"/>
    </source>
</evidence>
<dbReference type="SUPFAM" id="SSF56219">
    <property type="entry name" value="DNase I-like"/>
    <property type="match status" value="1"/>
</dbReference>
<dbReference type="EMBL" id="JAWXYG010000010">
    <property type="protein sequence ID" value="KAK4260434.1"/>
    <property type="molecule type" value="Genomic_DNA"/>
</dbReference>
<reference evidence="1" key="1">
    <citation type="submission" date="2023-10" db="EMBL/GenBank/DDBJ databases">
        <title>Chromosome-level genome of the transformable northern wattle, Acacia crassicarpa.</title>
        <authorList>
            <person name="Massaro I."/>
            <person name="Sinha N.R."/>
            <person name="Poethig S."/>
            <person name="Leichty A.R."/>
        </authorList>
    </citation>
    <scope>NUCLEOTIDE SEQUENCE</scope>
    <source>
        <strain evidence="1">Acra3RX</strain>
        <tissue evidence="1">Leaf</tissue>
    </source>
</reference>
<dbReference type="AlphaFoldDB" id="A0AAE1JW23"/>
<comment type="caution">
    <text evidence="1">The sequence shown here is derived from an EMBL/GenBank/DDBJ whole genome shotgun (WGS) entry which is preliminary data.</text>
</comment>
<proteinExistence type="predicted"/>